<protein>
    <submittedName>
        <fullName evidence="6">Restriction modification system DNA specificity domain protein</fullName>
    </submittedName>
</protein>
<evidence type="ECO:0000256" key="1">
    <source>
        <dbReference type="ARBA" id="ARBA00010923"/>
    </source>
</evidence>
<dbReference type="Pfam" id="PF01420">
    <property type="entry name" value="Methylase_S"/>
    <property type="match status" value="2"/>
</dbReference>
<dbReference type="GO" id="GO:0003677">
    <property type="term" value="F:DNA binding"/>
    <property type="evidence" value="ECO:0007669"/>
    <property type="project" value="UniProtKB-KW"/>
</dbReference>
<dbReference type="CDD" id="cd17499">
    <property type="entry name" value="RMtype1_S_CloLW9ORF3270P-TRD1-CR1_like"/>
    <property type="match status" value="1"/>
</dbReference>
<dbReference type="AlphaFoldDB" id="A0A0G0LZ81"/>
<name>A0A0G0LZ81_UNCC2</name>
<dbReference type="GO" id="GO:0009307">
    <property type="term" value="P:DNA restriction-modification system"/>
    <property type="evidence" value="ECO:0007669"/>
    <property type="project" value="UniProtKB-KW"/>
</dbReference>
<reference evidence="6 7" key="1">
    <citation type="journal article" date="2015" name="Nature">
        <title>rRNA introns, odd ribosomes, and small enigmatic genomes across a large radiation of phyla.</title>
        <authorList>
            <person name="Brown C.T."/>
            <person name="Hug L.A."/>
            <person name="Thomas B.C."/>
            <person name="Sharon I."/>
            <person name="Castelle C.J."/>
            <person name="Singh A."/>
            <person name="Wilkins M.J."/>
            <person name="Williams K.H."/>
            <person name="Banfield J.F."/>
        </authorList>
    </citation>
    <scope>NUCLEOTIDE SEQUENCE [LARGE SCALE GENOMIC DNA]</scope>
</reference>
<comment type="similarity">
    <text evidence="1">Belongs to the type-I restriction system S methylase family.</text>
</comment>
<evidence type="ECO:0000259" key="5">
    <source>
        <dbReference type="Pfam" id="PF01420"/>
    </source>
</evidence>
<dbReference type="InterPro" id="IPR000055">
    <property type="entry name" value="Restrct_endonuc_typeI_TRD"/>
</dbReference>
<evidence type="ECO:0000256" key="4">
    <source>
        <dbReference type="SAM" id="Coils"/>
    </source>
</evidence>
<dbReference type="PATRIC" id="fig|1618345.3.peg.1046"/>
<dbReference type="EMBL" id="LBVV01000022">
    <property type="protein sequence ID" value="KKQ93325.1"/>
    <property type="molecule type" value="Genomic_DNA"/>
</dbReference>
<feature type="domain" description="Type I restriction modification DNA specificity" evidence="5">
    <location>
        <begin position="4"/>
        <end position="165"/>
    </location>
</feature>
<keyword evidence="4" id="KW-0175">Coiled coil</keyword>
<gene>
    <name evidence="6" type="ORF">UT18_C0022G0009</name>
</gene>
<dbReference type="CDD" id="cd17285">
    <property type="entry name" value="RMtype1_S_Csp16704I_TRD2-CR2_like"/>
    <property type="match status" value="1"/>
</dbReference>
<dbReference type="PANTHER" id="PTHR30408:SF12">
    <property type="entry name" value="TYPE I RESTRICTION ENZYME MJAVIII SPECIFICITY SUBUNIT"/>
    <property type="match status" value="1"/>
</dbReference>
<dbReference type="InterPro" id="IPR052021">
    <property type="entry name" value="Type-I_RS_S_subunit"/>
</dbReference>
<accession>A0A0G0LZ81</accession>
<feature type="coiled-coil region" evidence="4">
    <location>
        <begin position="340"/>
        <end position="378"/>
    </location>
</feature>
<evidence type="ECO:0000313" key="6">
    <source>
        <dbReference type="EMBL" id="KKQ93325.1"/>
    </source>
</evidence>
<feature type="domain" description="Type I restriction modification DNA specificity" evidence="5">
    <location>
        <begin position="190"/>
        <end position="359"/>
    </location>
</feature>
<evidence type="ECO:0000313" key="7">
    <source>
        <dbReference type="Proteomes" id="UP000034207"/>
    </source>
</evidence>
<organism evidence="6 7">
    <name type="scientific">candidate division CPR2 bacterium GW2011_GWC2_39_10</name>
    <dbReference type="NCBI Taxonomy" id="1618345"/>
    <lineage>
        <taxon>Bacteria</taxon>
        <taxon>Bacteria division CPR2</taxon>
    </lineage>
</organism>
<evidence type="ECO:0000256" key="2">
    <source>
        <dbReference type="ARBA" id="ARBA00022747"/>
    </source>
</evidence>
<dbReference type="SUPFAM" id="SSF116734">
    <property type="entry name" value="DNA methylase specificity domain"/>
    <property type="match status" value="2"/>
</dbReference>
<keyword evidence="3" id="KW-0238">DNA-binding</keyword>
<keyword evidence="2" id="KW-0680">Restriction system</keyword>
<comment type="caution">
    <text evidence="6">The sequence shown here is derived from an EMBL/GenBank/DDBJ whole genome shotgun (WGS) entry which is preliminary data.</text>
</comment>
<dbReference type="Gene3D" id="1.10.287.1120">
    <property type="entry name" value="Bipartite methylase S protein"/>
    <property type="match status" value="1"/>
</dbReference>
<dbReference type="PANTHER" id="PTHR30408">
    <property type="entry name" value="TYPE-1 RESTRICTION ENZYME ECOKI SPECIFICITY PROTEIN"/>
    <property type="match status" value="1"/>
</dbReference>
<dbReference type="Gene3D" id="3.90.220.20">
    <property type="entry name" value="DNA methylase specificity domains"/>
    <property type="match status" value="2"/>
</dbReference>
<evidence type="ECO:0000256" key="3">
    <source>
        <dbReference type="ARBA" id="ARBA00023125"/>
    </source>
</evidence>
<sequence length="384" mass="42995">MKNNWQMRKLSGVCTVIAGQSPEGKFYNNHSDGLPFYQGKKEFTEKFIGVPTVWTTKVTKEANAGDILMSVRAPVGPVNFATEKVCMGRGLAAIRATKMIDKDFLFYFFQHFENKIIGNAGAVFNSISKAQIENIEIPLPTSEEQKRIVAILDKVFADIGKAKENAQKNLQNACDLFESYLNNLFLDLNKGSKPKKLEIVCDIVGGGTPSKDNSVFYSGDIFWATVRDMRDDVILNTECKITPEAVKSSSTNIIPKGNVVIATRVGLGKICFLSQDTAINQDLRGIIPKNLNQLSTYYLFWWFKNIAKVIEENGIGATVKGVKLPFIKNLEIPLPSIHEQKAIVKKLDELSEQTKKLEEIYQQKLDNLEELKKSILKKAFDGEL</sequence>
<proteinExistence type="inferred from homology"/>
<dbReference type="InterPro" id="IPR044946">
    <property type="entry name" value="Restrct_endonuc_typeI_TRD_sf"/>
</dbReference>
<dbReference type="STRING" id="1618345.UT18_C0022G0009"/>
<dbReference type="Proteomes" id="UP000034207">
    <property type="component" value="Unassembled WGS sequence"/>
</dbReference>